<reference evidence="1 2" key="1">
    <citation type="submission" date="2020-08" db="EMBL/GenBank/DDBJ databases">
        <title>Genomic Encyclopedia of Type Strains, Phase IV (KMG-IV): sequencing the most valuable type-strain genomes for metagenomic binning, comparative biology and taxonomic classification.</title>
        <authorList>
            <person name="Goeker M."/>
        </authorList>
    </citation>
    <scope>NUCLEOTIDE SEQUENCE [LARGE SCALE GENOMIC DNA]</scope>
    <source>
        <strain evidence="1 2">DSM 104969</strain>
    </source>
</reference>
<accession>A0A840CYP5</accession>
<evidence type="ECO:0008006" key="3">
    <source>
        <dbReference type="Google" id="ProtNLM"/>
    </source>
</evidence>
<sequence>MKNNIIMERGYINIKENNENQLIVEAKLVNCTLWVTKHQIADLLNVFVNTIGNNFRSIFKSGLLHEEDVTRIHKFESNGHPCETVLYNLEALIFVSYRVASFEARAFREWVMKALTEYTRNDNKKTAEVLIVYNLHSELPAISMN</sequence>
<dbReference type="EMBL" id="JACIEP010000010">
    <property type="protein sequence ID" value="MBB4037063.1"/>
    <property type="molecule type" value="Genomic_DNA"/>
</dbReference>
<keyword evidence="2" id="KW-1185">Reference proteome</keyword>
<dbReference type="PANTHER" id="PTHR35810:SF1">
    <property type="entry name" value="CYTOPLASMIC PROTEIN"/>
    <property type="match status" value="1"/>
</dbReference>
<dbReference type="Proteomes" id="UP000555103">
    <property type="component" value="Unassembled WGS sequence"/>
</dbReference>
<proteinExistence type="predicted"/>
<comment type="caution">
    <text evidence="1">The sequence shown here is derived from an EMBL/GenBank/DDBJ whole genome shotgun (WGS) entry which is preliminary data.</text>
</comment>
<dbReference type="RefSeq" id="WP_018074962.1">
    <property type="nucleotide sequence ID" value="NZ_JACIEP010000010.1"/>
</dbReference>
<name>A0A840CYP5_9BACT</name>
<dbReference type="GeneID" id="78083218"/>
<dbReference type="AlphaFoldDB" id="A0A840CYP5"/>
<evidence type="ECO:0000313" key="1">
    <source>
        <dbReference type="EMBL" id="MBB4037063.1"/>
    </source>
</evidence>
<protein>
    <recommendedName>
        <fullName evidence="3">Virulence protein RhuM family protein</fullName>
    </recommendedName>
</protein>
<evidence type="ECO:0000313" key="2">
    <source>
        <dbReference type="Proteomes" id="UP000555103"/>
    </source>
</evidence>
<gene>
    <name evidence="1" type="ORF">GGR21_002977</name>
</gene>
<organism evidence="1 2">
    <name type="scientific">Dysgonomonas hofstadii</name>
    <dbReference type="NCBI Taxonomy" id="637886"/>
    <lineage>
        <taxon>Bacteria</taxon>
        <taxon>Pseudomonadati</taxon>
        <taxon>Bacteroidota</taxon>
        <taxon>Bacteroidia</taxon>
        <taxon>Bacteroidales</taxon>
        <taxon>Dysgonomonadaceae</taxon>
        <taxon>Dysgonomonas</taxon>
    </lineage>
</organism>
<dbReference type="PANTHER" id="PTHR35810">
    <property type="entry name" value="CYTOPLASMIC PROTEIN-RELATED"/>
    <property type="match status" value="1"/>
</dbReference>